<organism evidence="1 2">
    <name type="scientific">Stappia sediminis</name>
    <dbReference type="NCBI Taxonomy" id="2692190"/>
    <lineage>
        <taxon>Bacteria</taxon>
        <taxon>Pseudomonadati</taxon>
        <taxon>Pseudomonadota</taxon>
        <taxon>Alphaproteobacteria</taxon>
        <taxon>Hyphomicrobiales</taxon>
        <taxon>Stappiaceae</taxon>
        <taxon>Stappia</taxon>
    </lineage>
</organism>
<proteinExistence type="predicted"/>
<name>A0A7X3LWL7_9HYPH</name>
<dbReference type="Proteomes" id="UP000433101">
    <property type="component" value="Unassembled WGS sequence"/>
</dbReference>
<dbReference type="Pfam" id="PF11149">
    <property type="entry name" value="DUF2924"/>
    <property type="match status" value="1"/>
</dbReference>
<dbReference type="EMBL" id="WUMV01000007">
    <property type="protein sequence ID" value="MXN66499.1"/>
    <property type="molecule type" value="Genomic_DNA"/>
</dbReference>
<comment type="caution">
    <text evidence="1">The sequence shown here is derived from an EMBL/GenBank/DDBJ whole genome shotgun (WGS) entry which is preliminary data.</text>
</comment>
<sequence length="154" mass="17499">MRRRKSISKQQVREELAYLPELPLDGLKARWQELYGSPPPRRLGRLIMSRAIAHRLQEEAFGGVSAATRRRLKRLGADLAAGRAPKSASIKIKPGTRLLREWQGEMHEVIVLEREVVYRGQSFRSLSAVAREITGTPWSGPVFFGLKERVRGSR</sequence>
<dbReference type="InterPro" id="IPR021322">
    <property type="entry name" value="DUF2924"/>
</dbReference>
<reference evidence="1 2" key="1">
    <citation type="submission" date="2019-12" db="EMBL/GenBank/DDBJ databases">
        <authorList>
            <person name="Li M."/>
        </authorList>
    </citation>
    <scope>NUCLEOTIDE SEQUENCE [LARGE SCALE GENOMIC DNA]</scope>
    <source>
        <strain evidence="1 2">GBMRC 2046</strain>
    </source>
</reference>
<keyword evidence="2" id="KW-1185">Reference proteome</keyword>
<accession>A0A7X3LWL7</accession>
<gene>
    <name evidence="1" type="ORF">GR183_16410</name>
</gene>
<dbReference type="RefSeq" id="WP_160776711.1">
    <property type="nucleotide sequence ID" value="NZ_WUMV01000007.1"/>
</dbReference>
<dbReference type="AlphaFoldDB" id="A0A7X3LWL7"/>
<evidence type="ECO:0000313" key="2">
    <source>
        <dbReference type="Proteomes" id="UP000433101"/>
    </source>
</evidence>
<protein>
    <submittedName>
        <fullName evidence="1">DUF2924 domain-containing protein</fullName>
    </submittedName>
</protein>
<evidence type="ECO:0000313" key="1">
    <source>
        <dbReference type="EMBL" id="MXN66499.1"/>
    </source>
</evidence>